<feature type="region of interest" description="Disordered" evidence="1">
    <location>
        <begin position="393"/>
        <end position="430"/>
    </location>
</feature>
<evidence type="ECO:0000259" key="2">
    <source>
        <dbReference type="PROSITE" id="PS50020"/>
    </source>
</evidence>
<dbReference type="CDD" id="cd00201">
    <property type="entry name" value="WW"/>
    <property type="match status" value="2"/>
</dbReference>
<evidence type="ECO:0000256" key="1">
    <source>
        <dbReference type="SAM" id="MobiDB-lite"/>
    </source>
</evidence>
<feature type="domain" description="WW" evidence="2">
    <location>
        <begin position="458"/>
        <end position="491"/>
    </location>
</feature>
<evidence type="ECO:0008006" key="6">
    <source>
        <dbReference type="Google" id="ProtNLM"/>
    </source>
</evidence>
<dbReference type="InterPro" id="IPR001202">
    <property type="entry name" value="WW_dom"/>
</dbReference>
<accession>A0ABM1XPU5</accession>
<protein>
    <recommendedName>
        <fullName evidence="6">Scaffold protein salvador</fullName>
    </recommendedName>
</protein>
<dbReference type="InterPro" id="IPR011524">
    <property type="entry name" value="SARAH_dom"/>
</dbReference>
<dbReference type="GeneID" id="109405463"/>
<dbReference type="Proteomes" id="UP000069940">
    <property type="component" value="Unassembled WGS sequence"/>
</dbReference>
<dbReference type="SUPFAM" id="SSF51045">
    <property type="entry name" value="WW domain"/>
    <property type="match status" value="2"/>
</dbReference>
<sequence length="614" mass="69804">MLSRKSKDKSIKDGVVGKYVKRDTPPEIPIINVLTSEGKNKLTKGRRSSQQIFGVNNAGQPNNGNIYVPGPLMPNNNNNLNNIQKFGNIKVTASMSGLGHEGKYTPSSRIPNLAQKFVNLSLQSEQPNILNPTNSVLMITNNKNQQLHQQHQQQHALAMAMKPSNLNLAANLNERQNNNSHGNYVDIETIDQILMQQSEADKAANQYRLQQQQLQQAQQQQHLRQQYINNFERKYPYNQLHHNATHRNLRNGFENYGNLIRNNSPTMVSAASSNVNLANEPQSPFARQFSARQQLPIPKSDHYHIYENPTQINRSESPIYSNTNSANIYQSYSNNSSHQSLFSNLTNTSSNVTAVSSSINFLATRVQQPQPQQPLYSNVETNGMTYGEALLHNARHGSSGPSVQQPHPQPTPESSSSTTEEELPLPPGWSVDYTLRGRKYYIDHNTKTTHWSHPLEREGLPTGWERHESAQHGTFYYNCITGQAQDSHPYLTSYFLHHATPVDIPRPLIATHTHYTPHSALVPANPYLLEAVPEWLEFYAKSTPENDHKLKWDMFQLQQLESIAGMLTKLFRQECQMIVVKYESLRIAIRSIMDEKKRLAYLTNNETNTLEELR</sequence>
<proteinExistence type="predicted"/>
<evidence type="ECO:0000313" key="5">
    <source>
        <dbReference type="Proteomes" id="UP000069940"/>
    </source>
</evidence>
<dbReference type="Gene3D" id="2.20.70.10">
    <property type="match status" value="2"/>
</dbReference>
<dbReference type="InterPro" id="IPR030030">
    <property type="entry name" value="Sav"/>
</dbReference>
<dbReference type="InterPro" id="IPR036020">
    <property type="entry name" value="WW_dom_sf"/>
</dbReference>
<dbReference type="RefSeq" id="XP_029712616.1">
    <property type="nucleotide sequence ID" value="XM_029856756.2"/>
</dbReference>
<evidence type="ECO:0000259" key="3">
    <source>
        <dbReference type="PROSITE" id="PS50951"/>
    </source>
</evidence>
<evidence type="ECO:0000313" key="4">
    <source>
        <dbReference type="EnsemblMetazoa" id="AALFPA23_001706.P1265"/>
    </source>
</evidence>
<dbReference type="PROSITE" id="PS50951">
    <property type="entry name" value="SARAH"/>
    <property type="match status" value="1"/>
</dbReference>
<dbReference type="PROSITE" id="PS50020">
    <property type="entry name" value="WW_DOMAIN_2"/>
    <property type="match status" value="2"/>
</dbReference>
<feature type="domain" description="SARAH" evidence="3">
    <location>
        <begin position="549"/>
        <end position="596"/>
    </location>
</feature>
<dbReference type="EnsemblMetazoa" id="AALFPA23_001706.R1265">
    <property type="protein sequence ID" value="AALFPA23_001706.P1265"/>
    <property type="gene ID" value="AALFPA23_001706"/>
</dbReference>
<name>A0ABM1XPU5_AEDAL</name>
<dbReference type="PANTHER" id="PTHR47522">
    <property type="entry name" value="SALVADOR FAMILY WW DOMAIN-CONTAINING PROTEIN 1"/>
    <property type="match status" value="1"/>
</dbReference>
<dbReference type="PANTHER" id="PTHR47522:SF2">
    <property type="entry name" value="PROTEIN SALVADOR HOMOLOG 1"/>
    <property type="match status" value="1"/>
</dbReference>
<keyword evidence="5" id="KW-1185">Reference proteome</keyword>
<dbReference type="CDD" id="cd21433">
    <property type="entry name" value="SARAH_Sav"/>
    <property type="match status" value="1"/>
</dbReference>
<reference evidence="4" key="2">
    <citation type="submission" date="2025-05" db="UniProtKB">
        <authorList>
            <consortium name="EnsemblMetazoa"/>
        </authorList>
    </citation>
    <scope>IDENTIFICATION</scope>
    <source>
        <strain evidence="4">Foshan</strain>
    </source>
</reference>
<feature type="domain" description="WW" evidence="2">
    <location>
        <begin position="423"/>
        <end position="456"/>
    </location>
</feature>
<dbReference type="SMART" id="SM00456">
    <property type="entry name" value="WW"/>
    <property type="match status" value="2"/>
</dbReference>
<reference evidence="5" key="1">
    <citation type="journal article" date="2015" name="Proc. Natl. Acad. Sci. U.S.A.">
        <title>Genome sequence of the Asian Tiger mosquito, Aedes albopictus, reveals insights into its biology, genetics, and evolution.</title>
        <authorList>
            <person name="Chen X.G."/>
            <person name="Jiang X."/>
            <person name="Gu J."/>
            <person name="Xu M."/>
            <person name="Wu Y."/>
            <person name="Deng Y."/>
            <person name="Zhang C."/>
            <person name="Bonizzoni M."/>
            <person name="Dermauw W."/>
            <person name="Vontas J."/>
            <person name="Armbruster P."/>
            <person name="Huang X."/>
            <person name="Yang Y."/>
            <person name="Zhang H."/>
            <person name="He W."/>
            <person name="Peng H."/>
            <person name="Liu Y."/>
            <person name="Wu K."/>
            <person name="Chen J."/>
            <person name="Lirakis M."/>
            <person name="Topalis P."/>
            <person name="Van Leeuwen T."/>
            <person name="Hall A.B."/>
            <person name="Jiang X."/>
            <person name="Thorpe C."/>
            <person name="Mueller R.L."/>
            <person name="Sun C."/>
            <person name="Waterhouse R.M."/>
            <person name="Yan G."/>
            <person name="Tu Z.J."/>
            <person name="Fang X."/>
            <person name="James A.A."/>
        </authorList>
    </citation>
    <scope>NUCLEOTIDE SEQUENCE [LARGE SCALE GENOMIC DNA]</scope>
    <source>
        <strain evidence="5">Foshan</strain>
    </source>
</reference>
<dbReference type="Pfam" id="PF00397">
    <property type="entry name" value="WW"/>
    <property type="match status" value="1"/>
</dbReference>
<organism evidence="4 5">
    <name type="scientific">Aedes albopictus</name>
    <name type="common">Asian tiger mosquito</name>
    <name type="synonym">Stegomyia albopicta</name>
    <dbReference type="NCBI Taxonomy" id="7160"/>
    <lineage>
        <taxon>Eukaryota</taxon>
        <taxon>Metazoa</taxon>
        <taxon>Ecdysozoa</taxon>
        <taxon>Arthropoda</taxon>
        <taxon>Hexapoda</taxon>
        <taxon>Insecta</taxon>
        <taxon>Pterygota</taxon>
        <taxon>Neoptera</taxon>
        <taxon>Endopterygota</taxon>
        <taxon>Diptera</taxon>
        <taxon>Nematocera</taxon>
        <taxon>Culicoidea</taxon>
        <taxon>Culicidae</taxon>
        <taxon>Culicinae</taxon>
        <taxon>Aedini</taxon>
        <taxon>Aedes</taxon>
        <taxon>Stegomyia</taxon>
    </lineage>
</organism>